<comment type="subcellular location">
    <subcellularLocation>
        <location evidence="2">Cell membrane</location>
        <topology evidence="2">Multi-pass membrane protein</topology>
    </subcellularLocation>
</comment>
<name>A0A0P0NZ73_9CAUL</name>
<keyword evidence="13 19" id="KW-1133">Transmembrane helix</keyword>
<feature type="transmembrane region" description="Helical" evidence="19">
    <location>
        <begin position="138"/>
        <end position="159"/>
    </location>
</feature>
<keyword evidence="16" id="KW-0594">Phospholipid biosynthesis</keyword>
<evidence type="ECO:0000256" key="4">
    <source>
        <dbReference type="ARBA" id="ARBA00005189"/>
    </source>
</evidence>
<feature type="transmembrane region" description="Helical" evidence="19">
    <location>
        <begin position="89"/>
        <end position="108"/>
    </location>
</feature>
<keyword evidence="17" id="KW-1208">Phospholipid metabolism</keyword>
<dbReference type="RefSeq" id="WP_062151441.1">
    <property type="nucleotide sequence ID" value="NZ_CP013002.1"/>
</dbReference>
<comment type="pathway">
    <text evidence="3 18">Phospholipid metabolism; CDP-diacylglycerol biosynthesis; CDP-diacylglycerol from sn-glycerol 3-phosphate: step 3/3.</text>
</comment>
<evidence type="ECO:0000256" key="18">
    <source>
        <dbReference type="RuleBase" id="RU003938"/>
    </source>
</evidence>
<dbReference type="AlphaFoldDB" id="A0A0P0NZ73"/>
<keyword evidence="12 18" id="KW-0548">Nucleotidyltransferase</keyword>
<evidence type="ECO:0000313" key="20">
    <source>
        <dbReference type="EMBL" id="ALL13415.1"/>
    </source>
</evidence>
<keyword evidence="11 18" id="KW-0812">Transmembrane</keyword>
<evidence type="ECO:0000256" key="8">
    <source>
        <dbReference type="ARBA" id="ARBA00022475"/>
    </source>
</evidence>
<dbReference type="KEGG" id="chq:AQ619_08645"/>
<dbReference type="Pfam" id="PF01148">
    <property type="entry name" value="CTP_transf_1"/>
    <property type="match status" value="1"/>
</dbReference>
<accession>A0A0P0NZ73</accession>
<organism evidence="20 21">
    <name type="scientific">Caulobacter henricii</name>
    <dbReference type="NCBI Taxonomy" id="69395"/>
    <lineage>
        <taxon>Bacteria</taxon>
        <taxon>Pseudomonadati</taxon>
        <taxon>Pseudomonadota</taxon>
        <taxon>Alphaproteobacteria</taxon>
        <taxon>Caulobacterales</taxon>
        <taxon>Caulobacteraceae</taxon>
        <taxon>Caulobacter</taxon>
    </lineage>
</organism>
<evidence type="ECO:0000256" key="10">
    <source>
        <dbReference type="ARBA" id="ARBA00022679"/>
    </source>
</evidence>
<dbReference type="STRING" id="69395.AQ619_08645"/>
<sequence>MTSPSPAKRFNWKNLRVRVLSGTVLVPTVVAAVWFGEIWFLALVAVCVALLAREWGKMSAPRASGGVAFAIGAAVLVAVIAAYRGHYYLTWPLLVAGAILAALLARGAVERRADAAYGVIYIGPACIALVWLRGLDVGLSWTLLLFAVTWFADIFAFVVGSILKGPKLWPRFSPNKTWSGFFGGLVAASLAAVGIDVLSRHLPALPDLNLSWPVAALIGLLGGLSTMMGDLWESMLKRRFGVKDSGDLIPGHGGLLDRVDGLMFAAIVIAGIRLIYLYGWAN</sequence>
<feature type="transmembrane region" description="Helical" evidence="19">
    <location>
        <begin position="63"/>
        <end position="83"/>
    </location>
</feature>
<evidence type="ECO:0000256" key="3">
    <source>
        <dbReference type="ARBA" id="ARBA00005119"/>
    </source>
</evidence>
<dbReference type="GO" id="GO:0016024">
    <property type="term" value="P:CDP-diacylglycerol biosynthetic process"/>
    <property type="evidence" value="ECO:0007669"/>
    <property type="project" value="UniProtKB-UniPathway"/>
</dbReference>
<evidence type="ECO:0000256" key="6">
    <source>
        <dbReference type="ARBA" id="ARBA00012487"/>
    </source>
</evidence>
<feature type="transmembrane region" description="Helical" evidence="19">
    <location>
        <begin position="262"/>
        <end position="281"/>
    </location>
</feature>
<dbReference type="InterPro" id="IPR000374">
    <property type="entry name" value="PC_trans"/>
</dbReference>
<dbReference type="GO" id="GO:0004605">
    <property type="term" value="F:phosphatidate cytidylyltransferase activity"/>
    <property type="evidence" value="ECO:0007669"/>
    <property type="project" value="UniProtKB-EC"/>
</dbReference>
<dbReference type="EMBL" id="CP013002">
    <property type="protein sequence ID" value="ALL13415.1"/>
    <property type="molecule type" value="Genomic_DNA"/>
</dbReference>
<dbReference type="PROSITE" id="PS01315">
    <property type="entry name" value="CDS"/>
    <property type="match status" value="1"/>
</dbReference>
<dbReference type="OrthoDB" id="9799199at2"/>
<comment type="similarity">
    <text evidence="5 18">Belongs to the CDS family.</text>
</comment>
<dbReference type="GO" id="GO:0005886">
    <property type="term" value="C:plasma membrane"/>
    <property type="evidence" value="ECO:0007669"/>
    <property type="project" value="UniProtKB-SubCell"/>
</dbReference>
<dbReference type="Proteomes" id="UP000056905">
    <property type="component" value="Chromosome"/>
</dbReference>
<dbReference type="EC" id="2.7.7.41" evidence="6 18"/>
<evidence type="ECO:0000256" key="17">
    <source>
        <dbReference type="ARBA" id="ARBA00023264"/>
    </source>
</evidence>
<dbReference type="PANTHER" id="PTHR46382">
    <property type="entry name" value="PHOSPHATIDATE CYTIDYLYLTRANSFERASE"/>
    <property type="match status" value="1"/>
</dbReference>
<keyword evidence="10 18" id="KW-0808">Transferase</keyword>
<keyword evidence="15 19" id="KW-0472">Membrane</keyword>
<evidence type="ECO:0000256" key="16">
    <source>
        <dbReference type="ARBA" id="ARBA00023209"/>
    </source>
</evidence>
<feature type="transmembrane region" description="Helical" evidence="19">
    <location>
        <begin position="115"/>
        <end position="132"/>
    </location>
</feature>
<protein>
    <recommendedName>
        <fullName evidence="7 18">Phosphatidate cytidylyltransferase</fullName>
        <ecNumber evidence="6 18">2.7.7.41</ecNumber>
    </recommendedName>
</protein>
<comment type="catalytic activity">
    <reaction evidence="1 18">
        <text>a 1,2-diacyl-sn-glycero-3-phosphate + CTP + H(+) = a CDP-1,2-diacyl-sn-glycerol + diphosphate</text>
        <dbReference type="Rhea" id="RHEA:16229"/>
        <dbReference type="ChEBI" id="CHEBI:15378"/>
        <dbReference type="ChEBI" id="CHEBI:33019"/>
        <dbReference type="ChEBI" id="CHEBI:37563"/>
        <dbReference type="ChEBI" id="CHEBI:58332"/>
        <dbReference type="ChEBI" id="CHEBI:58608"/>
        <dbReference type="EC" id="2.7.7.41"/>
    </reaction>
</comment>
<keyword evidence="21" id="KW-1185">Reference proteome</keyword>
<keyword evidence="9" id="KW-0444">Lipid biosynthesis</keyword>
<feature type="transmembrane region" description="Helical" evidence="19">
    <location>
        <begin position="20"/>
        <end position="51"/>
    </location>
</feature>
<evidence type="ECO:0000256" key="15">
    <source>
        <dbReference type="ARBA" id="ARBA00023136"/>
    </source>
</evidence>
<evidence type="ECO:0000256" key="14">
    <source>
        <dbReference type="ARBA" id="ARBA00023098"/>
    </source>
</evidence>
<evidence type="ECO:0000256" key="7">
    <source>
        <dbReference type="ARBA" id="ARBA00019373"/>
    </source>
</evidence>
<evidence type="ECO:0000256" key="9">
    <source>
        <dbReference type="ARBA" id="ARBA00022516"/>
    </source>
</evidence>
<evidence type="ECO:0000256" key="1">
    <source>
        <dbReference type="ARBA" id="ARBA00001698"/>
    </source>
</evidence>
<keyword evidence="14" id="KW-0443">Lipid metabolism</keyword>
<feature type="transmembrane region" description="Helical" evidence="19">
    <location>
        <begin position="180"/>
        <end position="198"/>
    </location>
</feature>
<evidence type="ECO:0000256" key="13">
    <source>
        <dbReference type="ARBA" id="ARBA00022989"/>
    </source>
</evidence>
<keyword evidence="8" id="KW-1003">Cell membrane</keyword>
<evidence type="ECO:0000256" key="11">
    <source>
        <dbReference type="ARBA" id="ARBA00022692"/>
    </source>
</evidence>
<evidence type="ECO:0000256" key="12">
    <source>
        <dbReference type="ARBA" id="ARBA00022695"/>
    </source>
</evidence>
<evidence type="ECO:0000256" key="5">
    <source>
        <dbReference type="ARBA" id="ARBA00010185"/>
    </source>
</evidence>
<evidence type="ECO:0000256" key="2">
    <source>
        <dbReference type="ARBA" id="ARBA00004651"/>
    </source>
</evidence>
<gene>
    <name evidence="20" type="ORF">AQ619_08645</name>
</gene>
<reference evidence="20 21" key="1">
    <citation type="submission" date="2015-10" db="EMBL/GenBank/DDBJ databases">
        <title>Conservation of the essential genome among Caulobacter and Brevundimonas species.</title>
        <authorList>
            <person name="Scott D."/>
            <person name="Ely B."/>
        </authorList>
    </citation>
    <scope>NUCLEOTIDE SEQUENCE [LARGE SCALE GENOMIC DNA]</scope>
    <source>
        <strain evidence="20 21">CB4</strain>
    </source>
</reference>
<dbReference type="UniPathway" id="UPA00557">
    <property type="reaction ID" value="UER00614"/>
</dbReference>
<proteinExistence type="inferred from homology"/>
<comment type="pathway">
    <text evidence="4">Lipid metabolism.</text>
</comment>
<dbReference type="PANTHER" id="PTHR46382:SF1">
    <property type="entry name" value="PHOSPHATIDATE CYTIDYLYLTRANSFERASE"/>
    <property type="match status" value="1"/>
</dbReference>
<feature type="transmembrane region" description="Helical" evidence="19">
    <location>
        <begin position="210"/>
        <end position="229"/>
    </location>
</feature>
<evidence type="ECO:0000256" key="19">
    <source>
        <dbReference type="SAM" id="Phobius"/>
    </source>
</evidence>
<evidence type="ECO:0000313" key="21">
    <source>
        <dbReference type="Proteomes" id="UP000056905"/>
    </source>
</evidence>